<evidence type="ECO:0000256" key="1">
    <source>
        <dbReference type="SAM" id="MobiDB-lite"/>
    </source>
</evidence>
<name>A0ABN9Q0V5_9DINO</name>
<gene>
    <name evidence="2" type="ORF">PCOR1329_LOCUS7749</name>
</gene>
<dbReference type="EMBL" id="CAUYUJ010002113">
    <property type="protein sequence ID" value="CAK0799230.1"/>
    <property type="molecule type" value="Genomic_DNA"/>
</dbReference>
<feature type="non-terminal residue" evidence="2">
    <location>
        <position position="320"/>
    </location>
</feature>
<feature type="compositionally biased region" description="Pro residues" evidence="1">
    <location>
        <begin position="238"/>
        <end position="249"/>
    </location>
</feature>
<feature type="compositionally biased region" description="Low complexity" evidence="1">
    <location>
        <begin position="250"/>
        <end position="262"/>
    </location>
</feature>
<evidence type="ECO:0000313" key="3">
    <source>
        <dbReference type="Proteomes" id="UP001189429"/>
    </source>
</evidence>
<proteinExistence type="predicted"/>
<comment type="caution">
    <text evidence="2">The sequence shown here is derived from an EMBL/GenBank/DDBJ whole genome shotgun (WGS) entry which is preliminary data.</text>
</comment>
<feature type="compositionally biased region" description="Low complexity" evidence="1">
    <location>
        <begin position="271"/>
        <end position="289"/>
    </location>
</feature>
<feature type="region of interest" description="Disordered" evidence="1">
    <location>
        <begin position="1"/>
        <end position="86"/>
    </location>
</feature>
<accession>A0ABN9Q0V5</accession>
<keyword evidence="3" id="KW-1185">Reference proteome</keyword>
<protein>
    <submittedName>
        <fullName evidence="2">Uncharacterized protein</fullName>
    </submittedName>
</protein>
<feature type="region of interest" description="Disordered" evidence="1">
    <location>
        <begin position="184"/>
        <end position="302"/>
    </location>
</feature>
<sequence>MMSGGMPQGMMSGWGQQQMQQMGQQRSPQAYGGMPGMQGQYQQQAPPAAASPYQQQPPAQQYQQQPPQRGGAPASDPHGAVPVGNDRQVSVAGCSHATVSGIVTGSFTAVTQNHGKPAYKKDSQVNGLDVMLYFWDERDGKAFSGWWFGPKVGGDQVWAYHPSNTMTPPKSGWKVPCDGPVDPNFAVSSGAAPVPSQQPAWGGAQQAQPAWGQQKGAPPPQQQPPQQSWGGQQQKPPQQQPPPQQPPPQQSYAQSYGASQPPARQPPAQQPGPSWGGQQQAQRAAPAPATGFSTPAPSAYGAAAGGMNAAMQAMQSQAPW</sequence>
<dbReference type="Proteomes" id="UP001189429">
    <property type="component" value="Unassembled WGS sequence"/>
</dbReference>
<feature type="compositionally biased region" description="Low complexity" evidence="1">
    <location>
        <begin position="224"/>
        <end position="237"/>
    </location>
</feature>
<reference evidence="2" key="1">
    <citation type="submission" date="2023-10" db="EMBL/GenBank/DDBJ databases">
        <authorList>
            <person name="Chen Y."/>
            <person name="Shah S."/>
            <person name="Dougan E. K."/>
            <person name="Thang M."/>
            <person name="Chan C."/>
        </authorList>
    </citation>
    <scope>NUCLEOTIDE SEQUENCE [LARGE SCALE GENOMIC DNA]</scope>
</reference>
<organism evidence="2 3">
    <name type="scientific">Prorocentrum cordatum</name>
    <dbReference type="NCBI Taxonomy" id="2364126"/>
    <lineage>
        <taxon>Eukaryota</taxon>
        <taxon>Sar</taxon>
        <taxon>Alveolata</taxon>
        <taxon>Dinophyceae</taxon>
        <taxon>Prorocentrales</taxon>
        <taxon>Prorocentraceae</taxon>
        <taxon>Prorocentrum</taxon>
    </lineage>
</organism>
<evidence type="ECO:0000313" key="2">
    <source>
        <dbReference type="EMBL" id="CAK0799230.1"/>
    </source>
</evidence>
<feature type="compositionally biased region" description="Low complexity" evidence="1">
    <location>
        <begin position="1"/>
        <end position="74"/>
    </location>
</feature>
<feature type="compositionally biased region" description="Low complexity" evidence="1">
    <location>
        <begin position="195"/>
        <end position="216"/>
    </location>
</feature>